<dbReference type="InterPro" id="IPR035069">
    <property type="entry name" value="TTHA1013/TTHA0281-like"/>
</dbReference>
<comment type="caution">
    <text evidence="1">The sequence shown here is derived from an EMBL/GenBank/DDBJ whole genome shotgun (WGS) entry which is preliminary data.</text>
</comment>
<proteinExistence type="predicted"/>
<evidence type="ECO:0000313" key="2">
    <source>
        <dbReference type="Proteomes" id="UP000785759"/>
    </source>
</evidence>
<dbReference type="SUPFAM" id="SSF143100">
    <property type="entry name" value="TTHA1013/TTHA0281-like"/>
    <property type="match status" value="1"/>
</dbReference>
<dbReference type="EMBL" id="QFDK01000009">
    <property type="protein sequence ID" value="TOZ03427.1"/>
    <property type="molecule type" value="Genomic_DNA"/>
</dbReference>
<dbReference type="Gene3D" id="3.30.160.250">
    <property type="match status" value="1"/>
</dbReference>
<reference evidence="1" key="1">
    <citation type="submission" date="2018-05" db="EMBL/GenBank/DDBJ databases">
        <title>Genome Comparison of Lactic Acid Bacteria Isolated from non-Wheat Sourdough.</title>
        <authorList>
            <person name="Rice T."/>
            <person name="Axel C."/>
            <person name="Lynch K.M."/>
            <person name="Benz C."/>
            <person name="Arendt E.K."/>
            <person name="Coffey A."/>
        </authorList>
    </citation>
    <scope>NUCLEOTIDE SEQUENCE</scope>
    <source>
        <strain evidence="1">TR055</strain>
    </source>
</reference>
<sequence>MNKRCKNIMTKSSIVTYPAVFHDNEVGGYTVTFPDIEDATTSGQTLGESLVNAAIVLGQTLHHQPTALPSATTITELMHQYPMAFIQFVAVDLDQIIESAVPTNQVDLQLIQ</sequence>
<name>A0AAJ5FHB8_LEVBR</name>
<protein>
    <submittedName>
        <fullName evidence="1">HicB family protein</fullName>
    </submittedName>
</protein>
<dbReference type="Proteomes" id="UP000785759">
    <property type="component" value="Unassembled WGS sequence"/>
</dbReference>
<organism evidence="1 2">
    <name type="scientific">Levilactobacillus brevis</name>
    <name type="common">Lactobacillus brevis</name>
    <dbReference type="NCBI Taxonomy" id="1580"/>
    <lineage>
        <taxon>Bacteria</taxon>
        <taxon>Bacillati</taxon>
        <taxon>Bacillota</taxon>
        <taxon>Bacilli</taxon>
        <taxon>Lactobacillales</taxon>
        <taxon>Lactobacillaceae</taxon>
        <taxon>Levilactobacillus</taxon>
    </lineage>
</organism>
<evidence type="ECO:0000313" key="1">
    <source>
        <dbReference type="EMBL" id="TOZ03427.1"/>
    </source>
</evidence>
<gene>
    <name evidence="1" type="ORF">DIS17_09185</name>
</gene>
<dbReference type="AlphaFoldDB" id="A0AAJ5FHB8"/>
<accession>A0AAJ5FHB8</accession>